<organism evidence="4 5">
    <name type="scientific">Rufibacter sediminis</name>
    <dbReference type="NCBI Taxonomy" id="2762756"/>
    <lineage>
        <taxon>Bacteria</taxon>
        <taxon>Pseudomonadati</taxon>
        <taxon>Bacteroidota</taxon>
        <taxon>Cytophagia</taxon>
        <taxon>Cytophagales</taxon>
        <taxon>Hymenobacteraceae</taxon>
        <taxon>Rufibacter</taxon>
    </lineage>
</organism>
<dbReference type="EMBL" id="JACOAF010000030">
    <property type="protein sequence ID" value="MBC3540704.1"/>
    <property type="molecule type" value="Genomic_DNA"/>
</dbReference>
<evidence type="ECO:0000256" key="2">
    <source>
        <dbReference type="RuleBase" id="RU003616"/>
    </source>
</evidence>
<evidence type="ECO:0000313" key="5">
    <source>
        <dbReference type="Proteomes" id="UP000659698"/>
    </source>
</evidence>
<dbReference type="RefSeq" id="WP_186638780.1">
    <property type="nucleotide sequence ID" value="NZ_JACOAF010000030.1"/>
</dbReference>
<evidence type="ECO:0000259" key="3">
    <source>
        <dbReference type="PROSITE" id="PS01031"/>
    </source>
</evidence>
<dbReference type="Proteomes" id="UP000659698">
    <property type="component" value="Unassembled WGS sequence"/>
</dbReference>
<dbReference type="InterPro" id="IPR002068">
    <property type="entry name" value="A-crystallin/Hsp20_dom"/>
</dbReference>
<proteinExistence type="inferred from homology"/>
<dbReference type="SUPFAM" id="SSF49764">
    <property type="entry name" value="HSP20-like chaperones"/>
    <property type="match status" value="1"/>
</dbReference>
<comment type="similarity">
    <text evidence="1 2">Belongs to the small heat shock protein (HSP20) family.</text>
</comment>
<dbReference type="Gene3D" id="2.60.40.790">
    <property type="match status" value="1"/>
</dbReference>
<dbReference type="CDD" id="cd00298">
    <property type="entry name" value="ACD_sHsps_p23-like"/>
    <property type="match status" value="1"/>
</dbReference>
<protein>
    <submittedName>
        <fullName evidence="4">Hsp20 family protein</fullName>
    </submittedName>
</protein>
<dbReference type="PROSITE" id="PS01031">
    <property type="entry name" value="SHSP"/>
    <property type="match status" value="1"/>
</dbReference>
<reference evidence="4 5" key="1">
    <citation type="journal article" date="2019" name="Int. J. Syst. Evol. Microbiol.">
        <title>Rufibacter sediminis sp. nov., isolated from freshwater lake sediment.</title>
        <authorList>
            <person name="Qu J.H."/>
            <person name="Zhang L.J."/>
            <person name="Fu Y.H."/>
            <person name="Li H.F."/>
        </authorList>
    </citation>
    <scope>NUCLEOTIDE SEQUENCE [LARGE SCALE GENOMIC DNA]</scope>
    <source>
        <strain evidence="4 5">H-1</strain>
    </source>
</reference>
<evidence type="ECO:0000313" key="4">
    <source>
        <dbReference type="EMBL" id="MBC3540704.1"/>
    </source>
</evidence>
<comment type="caution">
    <text evidence="4">The sequence shown here is derived from an EMBL/GenBank/DDBJ whole genome shotgun (WGS) entry which is preliminary data.</text>
</comment>
<dbReference type="InterPro" id="IPR008978">
    <property type="entry name" value="HSP20-like_chaperone"/>
</dbReference>
<dbReference type="Pfam" id="PF00011">
    <property type="entry name" value="HSP20"/>
    <property type="match status" value="1"/>
</dbReference>
<keyword evidence="5" id="KW-1185">Reference proteome</keyword>
<gene>
    <name evidence="4" type="ORF">H7U12_13505</name>
</gene>
<accession>A0ABR6VU75</accession>
<feature type="domain" description="SHSP" evidence="3">
    <location>
        <begin position="23"/>
        <end position="126"/>
    </location>
</feature>
<sequence length="126" mass="14475">MKLIKDKKFLKNIAQYIDVTNTIGGGVVQPQVNMVKRKKEAILQVALPGVSPEQYQVLLDKNQLTVMALHHSAQHPEMQAPLFHQNFLLPPHVDFNSLKVVHENQALRIHIPYLPQGPRFLEIEQW</sequence>
<evidence type="ECO:0000256" key="1">
    <source>
        <dbReference type="PROSITE-ProRule" id="PRU00285"/>
    </source>
</evidence>
<name>A0ABR6VU75_9BACT</name>